<keyword evidence="1 4" id="KW-0349">Heme</keyword>
<reference evidence="6 7" key="1">
    <citation type="submission" date="2020-08" db="EMBL/GenBank/DDBJ databases">
        <title>Genomic Encyclopedia of Type Strains, Phase IV (KMG-IV): sequencing the most valuable type-strain genomes for metagenomic binning, comparative biology and taxonomic classification.</title>
        <authorList>
            <person name="Goeker M."/>
        </authorList>
    </citation>
    <scope>NUCLEOTIDE SEQUENCE [LARGE SCALE GENOMIC DNA]</scope>
    <source>
        <strain evidence="6 7">DSM 29781</strain>
    </source>
</reference>
<feature type="domain" description="Cytochrome c" evidence="5">
    <location>
        <begin position="1"/>
        <end position="79"/>
    </location>
</feature>
<protein>
    <submittedName>
        <fullName evidence="6">Cytochrome c553</fullName>
    </submittedName>
</protein>
<evidence type="ECO:0000313" key="7">
    <source>
        <dbReference type="Proteomes" id="UP000532440"/>
    </source>
</evidence>
<keyword evidence="7" id="KW-1185">Reference proteome</keyword>
<dbReference type="InterPro" id="IPR009056">
    <property type="entry name" value="Cyt_c-like_dom"/>
</dbReference>
<proteinExistence type="predicted"/>
<dbReference type="EMBL" id="JACHGB010000001">
    <property type="protein sequence ID" value="MBB5270081.1"/>
    <property type="molecule type" value="Genomic_DNA"/>
</dbReference>
<feature type="domain" description="Cytochrome c" evidence="5">
    <location>
        <begin position="222"/>
        <end position="325"/>
    </location>
</feature>
<sequence length="611" mass="64958">MPDTIAQRTLACTGCHGREGRATSAGYFPRIAGKPAGYLHEQLLNFRDGRRRHAAMSGLLAPLSDAYLREIAEYFAELDLPYPPPQTRGAARQLLERGESLVRRGDAKLEVPACADCHGERLTGVSPGIPGLLGLPRDYLNAQFGAWREGQRHATAPDCMAQIASRLSPPDVQALSTWLSSQPVPADSRPAPASAKALPMRCGPAVVRGTPAVSAAAAPSDPQVARGRYLALAGNCAGCHTAPGDLPYAGGKGVPTPFGTVMPGNLTPDVSTGLGAWSADDFWRAMHEGRSRDGRMLYPAFPYLDYTRITRQDSDALFAWLRSLPPVARENPTHRLRFPYDTQAALGAWRALYFRPDSFRPDPARSEAWNRGAYLVQGLGHCGTCHSPRNTLGATRSAAELGGGLIPVLGWYAPSLAAPAQAGLADWPLEEVVQLLGTGAAPRATTSGPMAEVVHRSLQHLLATDLEAMTVYLKSLGQGEVASPAAASRKPGAALASDPQGAALYERHCADCHGDSGQGRRAGGRPAWPALAGNRAVIMEPPVNAVRMVLAGGFAPATRGNPRPWGMPPFGHLLDDAEVAAVLSYIRNSWGNAAAPVTPLQVRQWREGKGR</sequence>
<feature type="domain" description="Cytochrome c" evidence="5">
    <location>
        <begin position="496"/>
        <end position="590"/>
    </location>
</feature>
<dbReference type="InterPro" id="IPR036909">
    <property type="entry name" value="Cyt_c-like_dom_sf"/>
</dbReference>
<dbReference type="GO" id="GO:0046872">
    <property type="term" value="F:metal ion binding"/>
    <property type="evidence" value="ECO:0007669"/>
    <property type="project" value="UniProtKB-KW"/>
</dbReference>
<evidence type="ECO:0000256" key="3">
    <source>
        <dbReference type="ARBA" id="ARBA00023004"/>
    </source>
</evidence>
<feature type="domain" description="Cytochrome c" evidence="5">
    <location>
        <begin position="367"/>
        <end position="477"/>
    </location>
</feature>
<dbReference type="PANTHER" id="PTHR35008:SF4">
    <property type="entry name" value="BLL4482 PROTEIN"/>
    <property type="match status" value="1"/>
</dbReference>
<evidence type="ECO:0000256" key="4">
    <source>
        <dbReference type="PROSITE-ProRule" id="PRU00433"/>
    </source>
</evidence>
<dbReference type="Pfam" id="PF00034">
    <property type="entry name" value="Cytochrom_C"/>
    <property type="match status" value="2"/>
</dbReference>
<dbReference type="GO" id="GO:0009055">
    <property type="term" value="F:electron transfer activity"/>
    <property type="evidence" value="ECO:0007669"/>
    <property type="project" value="InterPro"/>
</dbReference>
<accession>A0A7W8HEK0</accession>
<evidence type="ECO:0000256" key="2">
    <source>
        <dbReference type="ARBA" id="ARBA00022723"/>
    </source>
</evidence>
<evidence type="ECO:0000259" key="5">
    <source>
        <dbReference type="PROSITE" id="PS51007"/>
    </source>
</evidence>
<keyword evidence="2 4" id="KW-0479">Metal-binding</keyword>
<dbReference type="PANTHER" id="PTHR35008">
    <property type="entry name" value="BLL4482 PROTEIN-RELATED"/>
    <property type="match status" value="1"/>
</dbReference>
<evidence type="ECO:0000313" key="6">
    <source>
        <dbReference type="EMBL" id="MBB5270081.1"/>
    </source>
</evidence>
<dbReference type="Gene3D" id="1.10.760.10">
    <property type="entry name" value="Cytochrome c-like domain"/>
    <property type="match status" value="4"/>
</dbReference>
<dbReference type="PROSITE" id="PS51007">
    <property type="entry name" value="CYTC"/>
    <property type="match status" value="5"/>
</dbReference>
<dbReference type="Proteomes" id="UP000532440">
    <property type="component" value="Unassembled WGS sequence"/>
</dbReference>
<feature type="domain" description="Cytochrome c" evidence="5">
    <location>
        <begin position="93"/>
        <end position="183"/>
    </location>
</feature>
<organism evidence="6 7">
    <name type="scientific">Quisquiliibacterium transsilvanicum</name>
    <dbReference type="NCBI Taxonomy" id="1549638"/>
    <lineage>
        <taxon>Bacteria</taxon>
        <taxon>Pseudomonadati</taxon>
        <taxon>Pseudomonadota</taxon>
        <taxon>Betaproteobacteria</taxon>
        <taxon>Burkholderiales</taxon>
        <taxon>Burkholderiaceae</taxon>
        <taxon>Quisquiliibacterium</taxon>
    </lineage>
</organism>
<dbReference type="GO" id="GO:0020037">
    <property type="term" value="F:heme binding"/>
    <property type="evidence" value="ECO:0007669"/>
    <property type="project" value="InterPro"/>
</dbReference>
<dbReference type="RefSeq" id="WP_343060567.1">
    <property type="nucleotide sequence ID" value="NZ_BAABEW010000003.1"/>
</dbReference>
<name>A0A7W8HEK0_9BURK</name>
<dbReference type="SUPFAM" id="SSF46626">
    <property type="entry name" value="Cytochrome c"/>
    <property type="match status" value="5"/>
</dbReference>
<gene>
    <name evidence="6" type="ORF">HNQ70_000065</name>
</gene>
<keyword evidence="3 4" id="KW-0408">Iron</keyword>
<dbReference type="InterPro" id="IPR051459">
    <property type="entry name" value="Cytochrome_c-type_DH"/>
</dbReference>
<dbReference type="AlphaFoldDB" id="A0A7W8HEK0"/>
<evidence type="ECO:0000256" key="1">
    <source>
        <dbReference type="ARBA" id="ARBA00022617"/>
    </source>
</evidence>
<comment type="caution">
    <text evidence="6">The sequence shown here is derived from an EMBL/GenBank/DDBJ whole genome shotgun (WGS) entry which is preliminary data.</text>
</comment>